<dbReference type="EMBL" id="CM002798">
    <property type="protein sequence ID" value="KZN91331.1"/>
    <property type="molecule type" value="Genomic_DNA"/>
</dbReference>
<dbReference type="InterPro" id="IPR011990">
    <property type="entry name" value="TPR-like_helical_dom_sf"/>
</dbReference>
<sequence>MARPLIFPLRWRQLHQALCPKAHALRHNGLQACTARAVTNSNPTASKRPFHTTQSRSAIRPSRRSPSVRKQERGAGAVPEDVLEGPNGLTLDRDGFWNHYCVAHVEPTLAEFKKSTRHLYETYGFVLPPDVNIATFGSVGEQLIRLSHSRYPSASLIRSISIDVDAVYRIAFALRPLSKGRYIYEWALTGCAKAHSRRALVDLVNQYISLEGVDIYRNTEPMVQIKDLALKDEFPQAIMLYAKLLIWRGENGQAARLLEQKILPYLQPVSKRPPLWEDIRLVDDFESPWRMYAIAIEKEQGLQGILNATRRAALEFYDPLAMTDYAISVLETDEPHRYEVYESYMAAAALGQQPLACFYLANFYYRISQGEFTTEAERDAKKREEAYAARHAWLRRFEPIEKWVNDLFNQPLDRKSYRMMAMDWYELAFDMGNNEAGYILALLLREDGEMEKSREVYNLTARRGLPTSLPEKGLKEMEDKWEDQTCNPGLPPQLLRLA</sequence>
<evidence type="ECO:0000313" key="2">
    <source>
        <dbReference type="EMBL" id="KZN91331.1"/>
    </source>
</evidence>
<feature type="region of interest" description="Disordered" evidence="1">
    <location>
        <begin position="479"/>
        <end position="498"/>
    </location>
</feature>
<protein>
    <submittedName>
        <fullName evidence="2">Uncharacterized protein</fullName>
    </submittedName>
</protein>
<dbReference type="AlphaFoldDB" id="A0A167W713"/>
<dbReference type="Gene3D" id="1.25.40.10">
    <property type="entry name" value="Tetratricopeptide repeat domain"/>
    <property type="match status" value="1"/>
</dbReference>
<organism evidence="2">
    <name type="scientific">Penicillium chrysogenum</name>
    <name type="common">Penicillium notatum</name>
    <dbReference type="NCBI Taxonomy" id="5076"/>
    <lineage>
        <taxon>Eukaryota</taxon>
        <taxon>Fungi</taxon>
        <taxon>Dikarya</taxon>
        <taxon>Ascomycota</taxon>
        <taxon>Pezizomycotina</taxon>
        <taxon>Eurotiomycetes</taxon>
        <taxon>Eurotiomycetidae</taxon>
        <taxon>Eurotiales</taxon>
        <taxon>Aspergillaceae</taxon>
        <taxon>Penicillium</taxon>
        <taxon>Penicillium chrysogenum species complex</taxon>
    </lineage>
</organism>
<proteinExistence type="predicted"/>
<name>A0A167W713_PENCH</name>
<reference evidence="2" key="1">
    <citation type="journal article" date="2014" name="Genome Announc.">
        <title>Complete sequencing and chromosome-scale genome assembly of the industrial progenitor strain P2niaD18 from the penicillin producer Penicillium chrysogenum.</title>
        <authorList>
            <person name="Specht T."/>
            <person name="Dahlmann T.A."/>
            <person name="Zadra I."/>
            <person name="Kurnsteiner H."/>
            <person name="Kuck U."/>
        </authorList>
    </citation>
    <scope>NUCLEOTIDE SEQUENCE [LARGE SCALE GENOMIC DNA]</scope>
    <source>
        <strain evidence="2">P2niaD18</strain>
    </source>
</reference>
<gene>
    <name evidence="2" type="ORF">EN45_014630</name>
</gene>
<dbReference type="Proteomes" id="UP000076449">
    <property type="component" value="Chromosome I"/>
</dbReference>
<accession>A0A167W713</accession>
<feature type="region of interest" description="Disordered" evidence="1">
    <location>
        <begin position="40"/>
        <end position="84"/>
    </location>
</feature>
<dbReference type="PhylomeDB" id="A0A167W713"/>
<evidence type="ECO:0000256" key="1">
    <source>
        <dbReference type="SAM" id="MobiDB-lite"/>
    </source>
</evidence>